<dbReference type="AlphaFoldDB" id="A0A365QHG4"/>
<keyword evidence="3" id="KW-1185">Reference proteome</keyword>
<dbReference type="Proteomes" id="UP000252458">
    <property type="component" value="Unassembled WGS sequence"/>
</dbReference>
<organism evidence="2 3">
    <name type="scientific">Burkholderia reimsis</name>
    <dbReference type="NCBI Taxonomy" id="2234132"/>
    <lineage>
        <taxon>Bacteria</taxon>
        <taxon>Pseudomonadati</taxon>
        <taxon>Pseudomonadota</taxon>
        <taxon>Betaproteobacteria</taxon>
        <taxon>Burkholderiales</taxon>
        <taxon>Burkholderiaceae</taxon>
        <taxon>Burkholderia</taxon>
    </lineage>
</organism>
<name>A0A365QHG4_9BURK</name>
<feature type="compositionally biased region" description="Gly residues" evidence="1">
    <location>
        <begin position="80"/>
        <end position="94"/>
    </location>
</feature>
<feature type="compositionally biased region" description="Low complexity" evidence="1">
    <location>
        <begin position="95"/>
        <end position="104"/>
    </location>
</feature>
<evidence type="ECO:0000313" key="3">
    <source>
        <dbReference type="Proteomes" id="UP000252458"/>
    </source>
</evidence>
<feature type="non-terminal residue" evidence="2">
    <location>
        <position position="197"/>
    </location>
</feature>
<comment type="caution">
    <text evidence="2">The sequence shown here is derived from an EMBL/GenBank/DDBJ whole genome shotgun (WGS) entry which is preliminary data.</text>
</comment>
<evidence type="ECO:0000256" key="1">
    <source>
        <dbReference type="SAM" id="MobiDB-lite"/>
    </source>
</evidence>
<gene>
    <name evidence="2" type="ORF">DPV79_40920</name>
</gene>
<dbReference type="EMBL" id="QMFZ01000084">
    <property type="protein sequence ID" value="RBB31488.1"/>
    <property type="molecule type" value="Genomic_DNA"/>
</dbReference>
<feature type="region of interest" description="Disordered" evidence="1">
    <location>
        <begin position="80"/>
        <end position="108"/>
    </location>
</feature>
<proteinExistence type="predicted"/>
<accession>A0A365QHG4</accession>
<evidence type="ECO:0000313" key="2">
    <source>
        <dbReference type="EMBL" id="RBB31488.1"/>
    </source>
</evidence>
<protein>
    <submittedName>
        <fullName evidence="2">Uncharacterized protein</fullName>
    </submittedName>
</protein>
<sequence>MNASTIEAGKTFSSASPITIVDASAAAGGAARLAAVAGAPGAWTRTYENALVSFTYTPQVAVSSDGSKVLLTGIHIAGNGDGGSTGSTGTGGSPGSTNPTNPTSLGTPAVPTVSIGVGTFAGIRPAEAVLTASESVAAMRDLLLRTSALPGTTDINTPLQAADTEGNVWLTPMASRNTVDTTYGRQYSETVTSLSLG</sequence>
<reference evidence="2 3" key="1">
    <citation type="submission" date="2018-06" db="EMBL/GenBank/DDBJ databases">
        <title>Draft genome sequence of Burkholderia reimsis strain BE51 isolated from a French agricultural soil.</title>
        <authorList>
            <person name="Esmaeel Q."/>
        </authorList>
    </citation>
    <scope>NUCLEOTIDE SEQUENCE [LARGE SCALE GENOMIC DNA]</scope>
    <source>
        <strain evidence="2 3">BE51</strain>
    </source>
</reference>